<protein>
    <submittedName>
        <fullName evidence="5">PHF7 protein</fullName>
    </submittedName>
</protein>
<name>A0A7L2V3N8_9AVES</name>
<dbReference type="GO" id="GO:0008270">
    <property type="term" value="F:zinc ion binding"/>
    <property type="evidence" value="ECO:0007669"/>
    <property type="project" value="UniProtKB-KW"/>
</dbReference>
<evidence type="ECO:0000259" key="4">
    <source>
        <dbReference type="Pfam" id="PF26054"/>
    </source>
</evidence>
<gene>
    <name evidence="5" type="primary">Phf7</name>
    <name evidence="5" type="ORF">BRALEP_R06766</name>
</gene>
<dbReference type="Pfam" id="PF26054">
    <property type="entry name" value="PHD_G2E3"/>
    <property type="match status" value="1"/>
</dbReference>
<feature type="non-terminal residue" evidence="5">
    <location>
        <position position="127"/>
    </location>
</feature>
<dbReference type="PROSITE" id="PS01359">
    <property type="entry name" value="ZF_PHD_1"/>
    <property type="match status" value="1"/>
</dbReference>
<dbReference type="InterPro" id="IPR051188">
    <property type="entry name" value="PHD-type_Zinc_Finger"/>
</dbReference>
<dbReference type="GO" id="GO:0005634">
    <property type="term" value="C:nucleus"/>
    <property type="evidence" value="ECO:0007669"/>
    <property type="project" value="TreeGrafter"/>
</dbReference>
<keyword evidence="2" id="KW-0863">Zinc-finger</keyword>
<dbReference type="InterPro" id="IPR011011">
    <property type="entry name" value="Znf_FYVE_PHD"/>
</dbReference>
<feature type="non-terminal residue" evidence="5">
    <location>
        <position position="1"/>
    </location>
</feature>
<evidence type="ECO:0000313" key="6">
    <source>
        <dbReference type="Proteomes" id="UP000520535"/>
    </source>
</evidence>
<keyword evidence="6" id="KW-1185">Reference proteome</keyword>
<accession>A0A7L2V3N8</accession>
<evidence type="ECO:0000256" key="1">
    <source>
        <dbReference type="ARBA" id="ARBA00022723"/>
    </source>
</evidence>
<evidence type="ECO:0000256" key="2">
    <source>
        <dbReference type="ARBA" id="ARBA00022771"/>
    </source>
</evidence>
<dbReference type="SUPFAM" id="SSF57903">
    <property type="entry name" value="FYVE/PHD zinc finger"/>
    <property type="match status" value="1"/>
</dbReference>
<dbReference type="PANTHER" id="PTHR12420">
    <property type="entry name" value="PHD FINGER PROTEIN"/>
    <property type="match status" value="1"/>
</dbReference>
<dbReference type="OrthoDB" id="512616at2759"/>
<feature type="domain" description="PHF7/G2E3-like PHD zinc finger" evidence="4">
    <location>
        <begin position="48"/>
        <end position="106"/>
    </location>
</feature>
<proteinExistence type="predicted"/>
<dbReference type="EMBL" id="VYZX01003450">
    <property type="protein sequence ID" value="NXS52348.1"/>
    <property type="molecule type" value="Genomic_DNA"/>
</dbReference>
<dbReference type="Gene3D" id="3.30.40.10">
    <property type="entry name" value="Zinc/RING finger domain, C3HC4 (zinc finger)"/>
    <property type="match status" value="1"/>
</dbReference>
<evidence type="ECO:0000313" key="5">
    <source>
        <dbReference type="EMBL" id="NXS52348.1"/>
    </source>
</evidence>
<keyword evidence="3" id="KW-0862">Zinc</keyword>
<organism evidence="5 6">
    <name type="scientific">Brachypteracias leptosomus</name>
    <name type="common">short-legged ground-roller</name>
    <dbReference type="NCBI Taxonomy" id="135165"/>
    <lineage>
        <taxon>Eukaryota</taxon>
        <taxon>Metazoa</taxon>
        <taxon>Chordata</taxon>
        <taxon>Craniata</taxon>
        <taxon>Vertebrata</taxon>
        <taxon>Euteleostomi</taxon>
        <taxon>Archelosauria</taxon>
        <taxon>Archosauria</taxon>
        <taxon>Dinosauria</taxon>
        <taxon>Saurischia</taxon>
        <taxon>Theropoda</taxon>
        <taxon>Coelurosauria</taxon>
        <taxon>Aves</taxon>
        <taxon>Neognathae</taxon>
        <taxon>Neoaves</taxon>
        <taxon>Telluraves</taxon>
        <taxon>Coraciimorphae</taxon>
        <taxon>Coraciiformes</taxon>
        <taxon>Brachypteraciidae</taxon>
        <taxon>Brachypteracias</taxon>
    </lineage>
</organism>
<dbReference type="Proteomes" id="UP000520535">
    <property type="component" value="Unassembled WGS sequence"/>
</dbReference>
<dbReference type="InterPro" id="IPR019786">
    <property type="entry name" value="Zinc_finger_PHD-type_CS"/>
</dbReference>
<sequence length="127" mass="14122">LRAGTSCFCCPLCRDKELFHKKMLTTGIQIPRRLPAWESLEAFAGLGERHGRCDASECLCPERREQAEEEGPWELLLCSSCVPEGTHWCCSQLGDNMASWECGTCTGPSTSKRQSTWVPLGWWPGSG</sequence>
<comment type="caution">
    <text evidence="5">The sequence shown here is derived from an EMBL/GenBank/DDBJ whole genome shotgun (WGS) entry which is preliminary data.</text>
</comment>
<dbReference type="AlphaFoldDB" id="A0A7L2V3N8"/>
<reference evidence="5 6" key="1">
    <citation type="submission" date="2019-09" db="EMBL/GenBank/DDBJ databases">
        <title>Bird 10,000 Genomes (B10K) Project - Family phase.</title>
        <authorList>
            <person name="Zhang G."/>
        </authorList>
    </citation>
    <scope>NUCLEOTIDE SEQUENCE [LARGE SCALE GENOMIC DNA]</scope>
    <source>
        <strain evidence="5">B10K-DU-012-52</strain>
    </source>
</reference>
<dbReference type="InterPro" id="IPR013083">
    <property type="entry name" value="Znf_RING/FYVE/PHD"/>
</dbReference>
<evidence type="ECO:0000256" key="3">
    <source>
        <dbReference type="ARBA" id="ARBA00022833"/>
    </source>
</evidence>
<keyword evidence="1" id="KW-0479">Metal-binding</keyword>
<dbReference type="InterPro" id="IPR059102">
    <property type="entry name" value="PHD_PHF7/G2E3-like"/>
</dbReference>
<dbReference type="PANTHER" id="PTHR12420:SF47">
    <property type="entry name" value="PHD FINGER PROTEIN 7"/>
    <property type="match status" value="1"/>
</dbReference>